<evidence type="ECO:0000313" key="2">
    <source>
        <dbReference type="Proteomes" id="UP000663970"/>
    </source>
</evidence>
<dbReference type="Proteomes" id="UP000663970">
    <property type="component" value="Unassembled WGS sequence"/>
</dbReference>
<name>A0ABS3DSA0_9BACI</name>
<reference evidence="1 2" key="1">
    <citation type="submission" date="2020-12" db="EMBL/GenBank/DDBJ databases">
        <title>Oil enriched cultivation method for isolating marine PHA-producing bacteria.</title>
        <authorList>
            <person name="Zheng W."/>
            <person name="Yu S."/>
            <person name="Huang Y."/>
        </authorList>
    </citation>
    <scope>NUCLEOTIDE SEQUENCE [LARGE SCALE GENOMIC DNA]</scope>
    <source>
        <strain evidence="1 2">SY-2-6</strain>
    </source>
</reference>
<sequence>MDKKQEYGWGIQIHRARWKNRFKAGFRLHSCSLWKPWKSSTALIMQQEAVPNEHGFDAAENDKEHSAWAVFFFNKV</sequence>
<keyword evidence="2" id="KW-1185">Reference proteome</keyword>
<protein>
    <submittedName>
        <fullName evidence="1">Uncharacterized protein</fullName>
    </submittedName>
</protein>
<comment type="caution">
    <text evidence="1">The sequence shown here is derived from an EMBL/GenBank/DDBJ whole genome shotgun (WGS) entry which is preliminary data.</text>
</comment>
<accession>A0ABS3DSA0</accession>
<dbReference type="EMBL" id="JAEKJY010000001">
    <property type="protein sequence ID" value="MBN8234212.1"/>
    <property type="molecule type" value="Genomic_DNA"/>
</dbReference>
<gene>
    <name evidence="1" type="ORF">JF544_03090</name>
</gene>
<evidence type="ECO:0000313" key="1">
    <source>
        <dbReference type="EMBL" id="MBN8234212.1"/>
    </source>
</evidence>
<organism evidence="1 2">
    <name type="scientific">Halobacillus kuroshimensis</name>
    <dbReference type="NCBI Taxonomy" id="302481"/>
    <lineage>
        <taxon>Bacteria</taxon>
        <taxon>Bacillati</taxon>
        <taxon>Bacillota</taxon>
        <taxon>Bacilli</taxon>
        <taxon>Bacillales</taxon>
        <taxon>Bacillaceae</taxon>
        <taxon>Halobacillus</taxon>
    </lineage>
</organism>
<proteinExistence type="predicted"/>
<dbReference type="RefSeq" id="WP_206932383.1">
    <property type="nucleotide sequence ID" value="NZ_JAEKJY010000001.1"/>
</dbReference>